<feature type="transmembrane region" description="Helical" evidence="8">
    <location>
        <begin position="228"/>
        <end position="248"/>
    </location>
</feature>
<dbReference type="Pfam" id="PF01545">
    <property type="entry name" value="Cation_efflux"/>
    <property type="match status" value="1"/>
</dbReference>
<dbReference type="InterPro" id="IPR045316">
    <property type="entry name" value="Msc2-like"/>
</dbReference>
<dbReference type="InterPro" id="IPR027469">
    <property type="entry name" value="Cation_efflux_TMD_sf"/>
</dbReference>
<dbReference type="NCBIfam" id="TIGR01297">
    <property type="entry name" value="CDF"/>
    <property type="match status" value="1"/>
</dbReference>
<dbReference type="GO" id="GO:0016020">
    <property type="term" value="C:membrane"/>
    <property type="evidence" value="ECO:0007669"/>
    <property type="project" value="UniProtKB-SubCell"/>
</dbReference>
<dbReference type="AlphaFoldDB" id="A0A975K7X6"/>
<dbReference type="KEGG" id="spph:KFK14_02740"/>
<sequence length="326" mass="34492">MAQQGKGHPRHYYEHAYLGSAHDRNARRTWIVMILNALAMVVEIATGWITGSMALLADGFHMATDAGALAVAAIAYAYARRHVHNARFTFGTGKVGDLAAFASAIILGLAAIGIAVEAVLRLIYPLTVRYDEAIIVAILGLVVNVGSAMLLMKDGGHVHGPGHGHSHSHAHDDHDHGHDHNHAHSHDHAPGVAGQDNNLRAAYLHLVADAVTSAMAIIALVAARMTGWVWLDAVTGLAGAILIARWSVMLMRDSAAVLLDTADDALLEAIRAKAERTGATIADLHVWRIGPEAHAAILSVPGGDAQAVRTALSDISGLEHVTVECR</sequence>
<dbReference type="InterPro" id="IPR002524">
    <property type="entry name" value="Cation_efflux"/>
</dbReference>
<evidence type="ECO:0000256" key="1">
    <source>
        <dbReference type="ARBA" id="ARBA00004141"/>
    </source>
</evidence>
<proteinExistence type="predicted"/>
<feature type="transmembrane region" description="Helical" evidence="8">
    <location>
        <begin position="30"/>
        <end position="54"/>
    </location>
</feature>
<keyword evidence="5" id="KW-0406">Ion transport</keyword>
<comment type="subcellular location">
    <subcellularLocation>
        <location evidence="1">Membrane</location>
        <topology evidence="1">Multi-pass membrane protein</topology>
    </subcellularLocation>
</comment>
<name>A0A975K7X6_9SPHN</name>
<evidence type="ECO:0000256" key="4">
    <source>
        <dbReference type="ARBA" id="ARBA00022989"/>
    </source>
</evidence>
<reference evidence="10" key="1">
    <citation type="submission" date="2021-04" db="EMBL/GenBank/DDBJ databases">
        <title>Isolation of p-tert-butylphenol degrading bacteria Sphingobium phenoxybenzoativorans Tas13 from active sludge.</title>
        <authorList>
            <person name="Li Y."/>
        </authorList>
    </citation>
    <scope>NUCLEOTIDE SEQUENCE</scope>
    <source>
        <strain evidence="10">Tas13</strain>
    </source>
</reference>
<keyword evidence="6 8" id="KW-0472">Membrane</keyword>
<evidence type="ECO:0000313" key="11">
    <source>
        <dbReference type="Proteomes" id="UP000681425"/>
    </source>
</evidence>
<evidence type="ECO:0000256" key="5">
    <source>
        <dbReference type="ARBA" id="ARBA00023065"/>
    </source>
</evidence>
<evidence type="ECO:0000256" key="3">
    <source>
        <dbReference type="ARBA" id="ARBA00022692"/>
    </source>
</evidence>
<keyword evidence="3 8" id="KW-0812">Transmembrane</keyword>
<dbReference type="PANTHER" id="PTHR45755">
    <property type="match status" value="1"/>
</dbReference>
<dbReference type="RefSeq" id="WP_212609787.1">
    <property type="nucleotide sequence ID" value="NZ_CP073910.1"/>
</dbReference>
<dbReference type="Proteomes" id="UP000681425">
    <property type="component" value="Chromosome"/>
</dbReference>
<keyword evidence="11" id="KW-1185">Reference proteome</keyword>
<evidence type="ECO:0000256" key="7">
    <source>
        <dbReference type="SAM" id="MobiDB-lite"/>
    </source>
</evidence>
<dbReference type="PANTHER" id="PTHR45755:SF4">
    <property type="entry name" value="ZINC TRANSPORTER 7"/>
    <property type="match status" value="1"/>
</dbReference>
<gene>
    <name evidence="10" type="primary">dmeF</name>
    <name evidence="10" type="ORF">KFK14_02740</name>
</gene>
<keyword evidence="4 8" id="KW-1133">Transmembrane helix</keyword>
<evidence type="ECO:0000259" key="9">
    <source>
        <dbReference type="Pfam" id="PF01545"/>
    </source>
</evidence>
<dbReference type="GO" id="GO:0006882">
    <property type="term" value="P:intracellular zinc ion homeostasis"/>
    <property type="evidence" value="ECO:0007669"/>
    <property type="project" value="InterPro"/>
</dbReference>
<feature type="domain" description="Cation efflux protein transmembrane" evidence="9">
    <location>
        <begin position="30"/>
        <end position="259"/>
    </location>
</feature>
<organism evidence="10 11">
    <name type="scientific">Sphingobium phenoxybenzoativorans</name>
    <dbReference type="NCBI Taxonomy" id="1592790"/>
    <lineage>
        <taxon>Bacteria</taxon>
        <taxon>Pseudomonadati</taxon>
        <taxon>Pseudomonadota</taxon>
        <taxon>Alphaproteobacteria</taxon>
        <taxon>Sphingomonadales</taxon>
        <taxon>Sphingomonadaceae</taxon>
        <taxon>Sphingobium</taxon>
    </lineage>
</organism>
<evidence type="ECO:0000313" key="10">
    <source>
        <dbReference type="EMBL" id="QUT06410.1"/>
    </source>
</evidence>
<protein>
    <submittedName>
        <fullName evidence="10">CDF family Co(II)/Ni(II) efflux transporter DmeF</fullName>
    </submittedName>
</protein>
<evidence type="ECO:0000256" key="2">
    <source>
        <dbReference type="ARBA" id="ARBA00022448"/>
    </source>
</evidence>
<feature type="compositionally biased region" description="Basic and acidic residues" evidence="7">
    <location>
        <begin position="169"/>
        <end position="189"/>
    </location>
</feature>
<dbReference type="GO" id="GO:0005385">
    <property type="term" value="F:zinc ion transmembrane transporter activity"/>
    <property type="evidence" value="ECO:0007669"/>
    <property type="project" value="InterPro"/>
</dbReference>
<evidence type="ECO:0000256" key="6">
    <source>
        <dbReference type="ARBA" id="ARBA00023136"/>
    </source>
</evidence>
<feature type="transmembrane region" description="Helical" evidence="8">
    <location>
        <begin position="98"/>
        <end position="121"/>
    </location>
</feature>
<feature type="transmembrane region" description="Helical" evidence="8">
    <location>
        <begin position="202"/>
        <end position="222"/>
    </location>
</feature>
<accession>A0A975K7X6</accession>
<keyword evidence="2" id="KW-0813">Transport</keyword>
<feature type="transmembrane region" description="Helical" evidence="8">
    <location>
        <begin position="133"/>
        <end position="152"/>
    </location>
</feature>
<dbReference type="NCBIfam" id="NF033827">
    <property type="entry name" value="CDF_efflux_DmeF"/>
    <property type="match status" value="1"/>
</dbReference>
<dbReference type="SUPFAM" id="SSF161111">
    <property type="entry name" value="Cation efflux protein transmembrane domain-like"/>
    <property type="match status" value="1"/>
</dbReference>
<feature type="region of interest" description="Disordered" evidence="7">
    <location>
        <begin position="160"/>
        <end position="191"/>
    </location>
</feature>
<dbReference type="InterPro" id="IPR058533">
    <property type="entry name" value="Cation_efflux_TM"/>
</dbReference>
<dbReference type="Gene3D" id="1.20.1510.10">
    <property type="entry name" value="Cation efflux protein transmembrane domain"/>
    <property type="match status" value="1"/>
</dbReference>
<evidence type="ECO:0000256" key="8">
    <source>
        <dbReference type="SAM" id="Phobius"/>
    </source>
</evidence>
<dbReference type="EMBL" id="CP073910">
    <property type="protein sequence ID" value="QUT06410.1"/>
    <property type="molecule type" value="Genomic_DNA"/>
</dbReference>